<feature type="transmembrane region" description="Helical" evidence="4">
    <location>
        <begin position="128"/>
        <end position="149"/>
    </location>
</feature>
<feature type="repeat" description="TPR" evidence="3">
    <location>
        <begin position="423"/>
        <end position="456"/>
    </location>
</feature>
<feature type="transmembrane region" description="Helical" evidence="4">
    <location>
        <begin position="183"/>
        <end position="209"/>
    </location>
</feature>
<evidence type="ECO:0000256" key="1">
    <source>
        <dbReference type="ARBA" id="ARBA00022737"/>
    </source>
</evidence>
<feature type="transmembrane region" description="Helical" evidence="4">
    <location>
        <begin position="322"/>
        <end position="346"/>
    </location>
</feature>
<feature type="transmembrane region" description="Helical" evidence="4">
    <location>
        <begin position="155"/>
        <end position="171"/>
    </location>
</feature>
<sequence>MTHSKKPHMARKTAATPAPATTWPRPWLFAALLLASLIAYWPALNGELLWDDPGHLTRPDLQSWSGLWRIWFEVGATQQHYPLLHSAFWIQHHLWGDATTGYHLINILWHATAASLFAALLRRLQIPGSIFAAFVFALHPVCVESVAWITEQKNTLSTVFYLAAALAWLRYEDDRRPSRYIVATAWFAAALLSKTVTATLPAALLVLAWYRRGRLSWRTDILPLLPWLALGIAAGLGTLWVEKTHIGATGDAFALTALERPLLAGRVVWFYLAKLLWPADLAFFYPRWSIDAHSAAQWLFPLAALAALAASVYWSRRDRAPLAAALLFGGTLVPVLGFVNVYPFVFSYVADHFQYLACLPIIALLAAAATRTVALLAWPRWSGPALATALLLLLGTLTWHQSHQYRDVFALYETTLARNPDSWVAHLNLGVALDDTGQPAEALPHLQRALELKPDFPETLNSLGSALNRLNRPAEAKPLLEKALLLQPRFASAHNNLGIALIGLQQTDTALASFQRALEIDPAFASARVNYAWALANSGRIPDALVQLAQARRDQPAFADAHFKTGLILAMSGQIAEATPHLRRAVELQPDNPDMHFALAHALLQQNRLPEATAHFEETLSLAPNHPGALDALHQLHRLQPR</sequence>
<keyword evidence="4" id="KW-0472">Membrane</keyword>
<reference evidence="6 7" key="1">
    <citation type="submission" date="2017-09" db="EMBL/GenBank/DDBJ databases">
        <title>Complete genome sequence of Verrucomicrobial strain HZ-65, isolated from freshwater.</title>
        <authorList>
            <person name="Choi A."/>
        </authorList>
    </citation>
    <scope>NUCLEOTIDE SEQUENCE [LARGE SCALE GENOMIC DNA]</scope>
    <source>
        <strain evidence="6 7">HZ-65</strain>
    </source>
</reference>
<feature type="repeat" description="TPR" evidence="3">
    <location>
        <begin position="593"/>
        <end position="626"/>
    </location>
</feature>
<keyword evidence="7" id="KW-1185">Reference proteome</keyword>
<protein>
    <recommendedName>
        <fullName evidence="5">Glycosyltransferase RgtA/B/C/D-like domain-containing protein</fullName>
    </recommendedName>
</protein>
<dbReference type="KEGG" id="vbh:CMV30_06980"/>
<feature type="transmembrane region" description="Helical" evidence="4">
    <location>
        <begin position="352"/>
        <end position="369"/>
    </location>
</feature>
<dbReference type="PANTHER" id="PTHR44227">
    <property type="match status" value="1"/>
</dbReference>
<dbReference type="Pfam" id="PF13231">
    <property type="entry name" value="PMT_2"/>
    <property type="match status" value="1"/>
</dbReference>
<dbReference type="InterPro" id="IPR011990">
    <property type="entry name" value="TPR-like_helical_dom_sf"/>
</dbReference>
<dbReference type="Gene3D" id="1.25.40.10">
    <property type="entry name" value="Tetratricopeptide repeat domain"/>
    <property type="match status" value="2"/>
</dbReference>
<dbReference type="EMBL" id="CP023344">
    <property type="protein sequence ID" value="ATC63716.1"/>
    <property type="molecule type" value="Genomic_DNA"/>
</dbReference>
<name>A0A290QBV8_9BACT</name>
<feature type="domain" description="Glycosyltransferase RgtA/B/C/D-like" evidence="5">
    <location>
        <begin position="84"/>
        <end position="230"/>
    </location>
</feature>
<keyword evidence="1" id="KW-0677">Repeat</keyword>
<dbReference type="InterPro" id="IPR019734">
    <property type="entry name" value="TPR_rpt"/>
</dbReference>
<feature type="transmembrane region" description="Helical" evidence="4">
    <location>
        <begin position="297"/>
        <end position="315"/>
    </location>
</feature>
<dbReference type="SUPFAM" id="SSF48452">
    <property type="entry name" value="TPR-like"/>
    <property type="match status" value="1"/>
</dbReference>
<gene>
    <name evidence="6" type="ORF">CMV30_06980</name>
</gene>
<dbReference type="Pfam" id="PF13374">
    <property type="entry name" value="TPR_10"/>
    <property type="match status" value="1"/>
</dbReference>
<dbReference type="Proteomes" id="UP000217265">
    <property type="component" value="Chromosome"/>
</dbReference>
<evidence type="ECO:0000256" key="2">
    <source>
        <dbReference type="ARBA" id="ARBA00022803"/>
    </source>
</evidence>
<dbReference type="AlphaFoldDB" id="A0A290QBV8"/>
<keyword evidence="2 3" id="KW-0802">TPR repeat</keyword>
<feature type="repeat" description="TPR" evidence="3">
    <location>
        <begin position="491"/>
        <end position="524"/>
    </location>
</feature>
<feature type="transmembrane region" description="Helical" evidence="4">
    <location>
        <begin position="102"/>
        <end position="121"/>
    </location>
</feature>
<keyword evidence="4" id="KW-1133">Transmembrane helix</keyword>
<accession>A0A290QBV8</accession>
<evidence type="ECO:0000256" key="3">
    <source>
        <dbReference type="PROSITE-ProRule" id="PRU00339"/>
    </source>
</evidence>
<dbReference type="PROSITE" id="PS50293">
    <property type="entry name" value="TPR_REGION"/>
    <property type="match status" value="1"/>
</dbReference>
<feature type="transmembrane region" description="Helical" evidence="4">
    <location>
        <begin position="221"/>
        <end position="241"/>
    </location>
</feature>
<feature type="repeat" description="TPR" evidence="3">
    <location>
        <begin position="559"/>
        <end position="592"/>
    </location>
</feature>
<evidence type="ECO:0000313" key="7">
    <source>
        <dbReference type="Proteomes" id="UP000217265"/>
    </source>
</evidence>
<feature type="transmembrane region" description="Helical" evidence="4">
    <location>
        <begin position="381"/>
        <end position="399"/>
    </location>
</feature>
<dbReference type="Pfam" id="PF14559">
    <property type="entry name" value="TPR_19"/>
    <property type="match status" value="2"/>
</dbReference>
<feature type="transmembrane region" description="Helical" evidence="4">
    <location>
        <begin position="262"/>
        <end position="285"/>
    </location>
</feature>
<dbReference type="InterPro" id="IPR038731">
    <property type="entry name" value="RgtA/B/C-like"/>
</dbReference>
<evidence type="ECO:0000256" key="4">
    <source>
        <dbReference type="SAM" id="Phobius"/>
    </source>
</evidence>
<dbReference type="PANTHER" id="PTHR44227:SF3">
    <property type="entry name" value="PROTEIN O-MANNOSYL-TRANSFERASE TMTC4"/>
    <property type="match status" value="1"/>
</dbReference>
<dbReference type="Pfam" id="PF00515">
    <property type="entry name" value="TPR_1"/>
    <property type="match status" value="1"/>
</dbReference>
<dbReference type="PROSITE" id="PS50005">
    <property type="entry name" value="TPR"/>
    <property type="match status" value="4"/>
</dbReference>
<dbReference type="SMART" id="SM00028">
    <property type="entry name" value="TPR"/>
    <property type="match status" value="5"/>
</dbReference>
<evidence type="ECO:0000313" key="6">
    <source>
        <dbReference type="EMBL" id="ATC63716.1"/>
    </source>
</evidence>
<organism evidence="6 7">
    <name type="scientific">Nibricoccus aquaticus</name>
    <dbReference type="NCBI Taxonomy" id="2576891"/>
    <lineage>
        <taxon>Bacteria</taxon>
        <taxon>Pseudomonadati</taxon>
        <taxon>Verrucomicrobiota</taxon>
        <taxon>Opitutia</taxon>
        <taxon>Opitutales</taxon>
        <taxon>Opitutaceae</taxon>
        <taxon>Nibricoccus</taxon>
    </lineage>
</organism>
<proteinExistence type="predicted"/>
<dbReference type="InterPro" id="IPR052346">
    <property type="entry name" value="O-mannosyl-transferase_TMTC"/>
</dbReference>
<evidence type="ECO:0000259" key="5">
    <source>
        <dbReference type="Pfam" id="PF13231"/>
    </source>
</evidence>
<keyword evidence="4" id="KW-0812">Transmembrane</keyword>
<dbReference type="OrthoDB" id="182974at2"/>